<dbReference type="InterPro" id="IPR011990">
    <property type="entry name" value="TPR-like_helical_dom_sf"/>
</dbReference>
<sequence>MKKILIMSFLLSLVSMNFSCKKGYLDQVPDDRLTLDQTFNNRNTALKFLANIYSNMPDEASQRFAGFGNTVGQWTGGSDEAEYVWGFVTSNNINNGTYDASSSLISGFWTYFYQGIRNAGVFMDNIDKVPDLTPDLKTQYKAEARALRALYYFYLLRIYGPVVIIGDKTIAPDASFNDVQLPRNSYDECVSYVTAELDQAAKDLPALPSNDNNYGRFTKGFALAIKSEMLLYAASPLYNGNTDYAPMKNADGKQLITQQPDANKWKLAADAAKDFIDQFVPAVYDLYRVNDPSGNYSPYLSCRDVLLKDWNKEVIYANIGAGVTNRQYETTPYHQGAADEDRGAGGLGATQGMVDAYFMANGRAIDDAASGYQKTGFSDFKAPYDDQSRSTYNQWVGREPRFYVGITYNGSEWLNKNSGNVITQLWNTGNSGRNTGGNDYCPTGYVVRKNMPPSDRTQGSRSWVMLRLAEIYLNYAEALNESNPGNADVLTYINLIRNRAGIPEYGKGVPAPVGQEAMRLAIRKERQVELAFENNRFFDVRRWKIAETTESGPTYGLNISADLPDFYKVVSFENRVFSKKHYFYPLPQNDINSDKLLVQNTGW</sequence>
<evidence type="ECO:0000256" key="1">
    <source>
        <dbReference type="ARBA" id="ARBA00004442"/>
    </source>
</evidence>
<dbReference type="Proteomes" id="UP000250557">
    <property type="component" value="Chromosome"/>
</dbReference>
<name>A0AAE6MIG9_9SPHI</name>
<dbReference type="Pfam" id="PF14322">
    <property type="entry name" value="SusD-like_3"/>
    <property type="match status" value="1"/>
</dbReference>
<keyword evidence="3 6" id="KW-0732">Signal</keyword>
<evidence type="ECO:0000256" key="2">
    <source>
        <dbReference type="ARBA" id="ARBA00006275"/>
    </source>
</evidence>
<dbReference type="EMBL" id="CP071880">
    <property type="protein sequence ID" value="QTE52713.1"/>
    <property type="molecule type" value="Genomic_DNA"/>
</dbReference>
<dbReference type="InterPro" id="IPR033985">
    <property type="entry name" value="SusD-like_N"/>
</dbReference>
<keyword evidence="12" id="KW-1185">Reference proteome</keyword>
<keyword evidence="4" id="KW-0472">Membrane</keyword>
<dbReference type="InterPro" id="IPR012944">
    <property type="entry name" value="SusD_RagB_dom"/>
</dbReference>
<dbReference type="AlphaFoldDB" id="A0AAE6MIG9"/>
<evidence type="ECO:0000313" key="12">
    <source>
        <dbReference type="Proteomes" id="UP000663940"/>
    </source>
</evidence>
<evidence type="ECO:0000313" key="11">
    <source>
        <dbReference type="Proteomes" id="UP000250557"/>
    </source>
</evidence>
<evidence type="ECO:0000313" key="10">
    <source>
        <dbReference type="EMBL" id="QTE52713.1"/>
    </source>
</evidence>
<evidence type="ECO:0000256" key="6">
    <source>
        <dbReference type="SAM" id="SignalP"/>
    </source>
</evidence>
<dbReference type="EMBL" id="CP043451">
    <property type="protein sequence ID" value="QEM04775.1"/>
    <property type="molecule type" value="Genomic_DNA"/>
</dbReference>
<evidence type="ECO:0000259" key="7">
    <source>
        <dbReference type="Pfam" id="PF07980"/>
    </source>
</evidence>
<dbReference type="Gene3D" id="1.25.40.390">
    <property type="match status" value="1"/>
</dbReference>
<comment type="similarity">
    <text evidence="2">Belongs to the SusD family.</text>
</comment>
<protein>
    <submittedName>
        <fullName evidence="9">RagB/SusD family nutrient uptake outer membrane protein</fullName>
    </submittedName>
</protein>
<accession>A0AAE6MIG9</accession>
<feature type="domain" description="RagB/SusD" evidence="7">
    <location>
        <begin position="313"/>
        <end position="603"/>
    </location>
</feature>
<dbReference type="Pfam" id="PF07980">
    <property type="entry name" value="SusD_RagB"/>
    <property type="match status" value="1"/>
</dbReference>
<feature type="chain" id="PRO_5042052088" evidence="6">
    <location>
        <begin position="20"/>
        <end position="603"/>
    </location>
</feature>
<feature type="domain" description="SusD-like N-terminal" evidence="8">
    <location>
        <begin position="24"/>
        <end position="228"/>
    </location>
</feature>
<proteinExistence type="inferred from homology"/>
<dbReference type="RefSeq" id="WP_112651899.1">
    <property type="nucleotide sequence ID" value="NZ_CP043451.1"/>
</dbReference>
<evidence type="ECO:0000256" key="5">
    <source>
        <dbReference type="ARBA" id="ARBA00023237"/>
    </source>
</evidence>
<evidence type="ECO:0000256" key="4">
    <source>
        <dbReference type="ARBA" id="ARBA00023136"/>
    </source>
</evidence>
<keyword evidence="5" id="KW-0998">Cell outer membrane</keyword>
<organism evidence="9 11">
    <name type="scientific">Mucilaginibacter rubeus</name>
    <dbReference type="NCBI Taxonomy" id="2027860"/>
    <lineage>
        <taxon>Bacteria</taxon>
        <taxon>Pseudomonadati</taxon>
        <taxon>Bacteroidota</taxon>
        <taxon>Sphingobacteriia</taxon>
        <taxon>Sphingobacteriales</taxon>
        <taxon>Sphingobacteriaceae</taxon>
        <taxon>Mucilaginibacter</taxon>
    </lineage>
</organism>
<dbReference type="GO" id="GO:0009279">
    <property type="term" value="C:cell outer membrane"/>
    <property type="evidence" value="ECO:0007669"/>
    <property type="project" value="UniProtKB-SubCell"/>
</dbReference>
<dbReference type="Proteomes" id="UP000663940">
    <property type="component" value="Chromosome"/>
</dbReference>
<evidence type="ECO:0000256" key="3">
    <source>
        <dbReference type="ARBA" id="ARBA00022729"/>
    </source>
</evidence>
<comment type="subcellular location">
    <subcellularLocation>
        <location evidence="1">Cell outer membrane</location>
    </subcellularLocation>
</comment>
<dbReference type="SUPFAM" id="SSF48452">
    <property type="entry name" value="TPR-like"/>
    <property type="match status" value="1"/>
</dbReference>
<gene>
    <name evidence="9" type="ORF">DIU31_015090</name>
    <name evidence="10" type="ORF">J3L21_12410</name>
</gene>
<evidence type="ECO:0000259" key="8">
    <source>
        <dbReference type="Pfam" id="PF14322"/>
    </source>
</evidence>
<reference evidence="9 11" key="1">
    <citation type="submission" date="2019-08" db="EMBL/GenBank/DDBJ databases">
        <title>Comparative genome analysis confer to the adaptation heavy metal polluted environment.</title>
        <authorList>
            <person name="Li Y."/>
        </authorList>
    </citation>
    <scope>NUCLEOTIDE SEQUENCE [LARGE SCALE GENOMIC DNA]</scope>
    <source>
        <strain evidence="9 11">P2</strain>
    </source>
</reference>
<evidence type="ECO:0000313" key="9">
    <source>
        <dbReference type="EMBL" id="QEM04775.1"/>
    </source>
</evidence>
<feature type="signal peptide" evidence="6">
    <location>
        <begin position="1"/>
        <end position="19"/>
    </location>
</feature>
<reference evidence="10 12" key="2">
    <citation type="submission" date="2021-03" db="EMBL/GenBank/DDBJ databases">
        <title>Mucilaginibacter strains isolated from gold and copper mining confer multi heavy-metal resistance.</title>
        <authorList>
            <person name="Li Y."/>
        </authorList>
    </citation>
    <scope>NUCLEOTIDE SEQUENCE [LARGE SCALE GENOMIC DNA]</scope>
    <source>
        <strain evidence="10 12">P2-4</strain>
    </source>
</reference>